<dbReference type="Proteomes" id="UP001165302">
    <property type="component" value="Unassembled WGS sequence"/>
</dbReference>
<comment type="caution">
    <text evidence="1">The sequence shown here is derived from an EMBL/GenBank/DDBJ whole genome shotgun (WGS) entry which is preliminary data.</text>
</comment>
<dbReference type="PROSITE" id="PS51257">
    <property type="entry name" value="PROKAR_LIPOPROTEIN"/>
    <property type="match status" value="1"/>
</dbReference>
<evidence type="ECO:0000313" key="2">
    <source>
        <dbReference type="Proteomes" id="UP001165302"/>
    </source>
</evidence>
<organism evidence="1 2">
    <name type="scientific">Sphingobacterium bovistauri</name>
    <dbReference type="NCBI Taxonomy" id="2781959"/>
    <lineage>
        <taxon>Bacteria</taxon>
        <taxon>Pseudomonadati</taxon>
        <taxon>Bacteroidota</taxon>
        <taxon>Sphingobacteriia</taxon>
        <taxon>Sphingobacteriales</taxon>
        <taxon>Sphingobacteriaceae</taxon>
        <taxon>Sphingobacterium</taxon>
    </lineage>
</organism>
<dbReference type="InterPro" id="IPR007298">
    <property type="entry name" value="Cu-R_lipoprotein_NlpE"/>
</dbReference>
<proteinExistence type="predicted"/>
<protein>
    <submittedName>
        <fullName evidence="1">Copper resistance protein NlpE N-terminal domain-containing protein</fullName>
    </submittedName>
</protein>
<name>A0ABS7Z6H3_9SPHI</name>
<dbReference type="RefSeq" id="WP_225553509.1">
    <property type="nucleotide sequence ID" value="NZ_JADEYP010000018.1"/>
</dbReference>
<dbReference type="Pfam" id="PF04170">
    <property type="entry name" value="NlpE"/>
    <property type="match status" value="1"/>
</dbReference>
<evidence type="ECO:0000313" key="1">
    <source>
        <dbReference type="EMBL" id="MCA5005613.1"/>
    </source>
</evidence>
<sequence length="138" mass="15464">MRWLISILSSIILIGAVFSCVNNQKTVAAKDSVQNMETLSANVAGMYSGNLPCVDCESISTLLELYKDNSYVLRYSYEGKSDDQFVKQGTWSITKNTLNLEGVDYQYEITPDFLVQLDLAGNEIKGDIAEKYQLSRIK</sequence>
<accession>A0ABS7Z6H3</accession>
<dbReference type="EMBL" id="JADEYP010000018">
    <property type="protein sequence ID" value="MCA5005613.1"/>
    <property type="molecule type" value="Genomic_DNA"/>
</dbReference>
<gene>
    <name evidence="1" type="ORF">IPZ78_10660</name>
</gene>
<keyword evidence="2" id="KW-1185">Reference proteome</keyword>
<reference evidence="1" key="1">
    <citation type="submission" date="2020-10" db="EMBL/GenBank/DDBJ databases">
        <authorList>
            <person name="Lu T."/>
            <person name="Wang Q."/>
            <person name="Han X."/>
        </authorList>
    </citation>
    <scope>NUCLEOTIDE SEQUENCE</scope>
    <source>
        <strain evidence="1">WQ 366</strain>
    </source>
</reference>
<dbReference type="Gene3D" id="2.40.128.640">
    <property type="match status" value="1"/>
</dbReference>